<feature type="transmembrane region" description="Helical" evidence="1">
    <location>
        <begin position="109"/>
        <end position="132"/>
    </location>
</feature>
<keyword evidence="1" id="KW-0472">Membrane</keyword>
<dbReference type="AlphaFoldDB" id="A0AAD3SGT9"/>
<evidence type="ECO:0000313" key="3">
    <source>
        <dbReference type="Proteomes" id="UP001279734"/>
    </source>
</evidence>
<keyword evidence="1" id="KW-1133">Transmembrane helix</keyword>
<evidence type="ECO:0000313" key="2">
    <source>
        <dbReference type="EMBL" id="GMH10322.1"/>
    </source>
</evidence>
<keyword evidence="3" id="KW-1185">Reference proteome</keyword>
<name>A0AAD3SGT9_NEPGR</name>
<reference evidence="2" key="1">
    <citation type="submission" date="2023-05" db="EMBL/GenBank/DDBJ databases">
        <title>Nepenthes gracilis genome sequencing.</title>
        <authorList>
            <person name="Fukushima K."/>
        </authorList>
    </citation>
    <scope>NUCLEOTIDE SEQUENCE</scope>
    <source>
        <strain evidence="2">SING2019-196</strain>
    </source>
</reference>
<organism evidence="2 3">
    <name type="scientific">Nepenthes gracilis</name>
    <name type="common">Slender pitcher plant</name>
    <dbReference type="NCBI Taxonomy" id="150966"/>
    <lineage>
        <taxon>Eukaryota</taxon>
        <taxon>Viridiplantae</taxon>
        <taxon>Streptophyta</taxon>
        <taxon>Embryophyta</taxon>
        <taxon>Tracheophyta</taxon>
        <taxon>Spermatophyta</taxon>
        <taxon>Magnoliopsida</taxon>
        <taxon>eudicotyledons</taxon>
        <taxon>Gunneridae</taxon>
        <taxon>Pentapetalae</taxon>
        <taxon>Caryophyllales</taxon>
        <taxon>Nepenthaceae</taxon>
        <taxon>Nepenthes</taxon>
    </lineage>
</organism>
<gene>
    <name evidence="2" type="ORF">Nepgr_012163</name>
</gene>
<dbReference type="Proteomes" id="UP001279734">
    <property type="component" value="Unassembled WGS sequence"/>
</dbReference>
<comment type="caution">
    <text evidence="2">The sequence shown here is derived from an EMBL/GenBank/DDBJ whole genome shotgun (WGS) entry which is preliminary data.</text>
</comment>
<dbReference type="EMBL" id="BSYO01000010">
    <property type="protein sequence ID" value="GMH10322.1"/>
    <property type="molecule type" value="Genomic_DNA"/>
</dbReference>
<accession>A0AAD3SGT9</accession>
<protein>
    <submittedName>
        <fullName evidence="2">Uncharacterized protein</fullName>
    </submittedName>
</protein>
<evidence type="ECO:0000256" key="1">
    <source>
        <dbReference type="SAM" id="Phobius"/>
    </source>
</evidence>
<sequence>MEVRIDVRLVGRKFLPRRRSDSTVRLCCCRCCSRLKAGLDLNETIEEQIMKHDSEWCNRHQHCCNCCFGKAHLVFVMCLIFKLCWETDRELEKGDKSMAIAFLKRQRHLTILIMAESLAYYISFCELLFLPYCHFMIL</sequence>
<keyword evidence="1" id="KW-0812">Transmembrane</keyword>
<proteinExistence type="predicted"/>